<keyword evidence="7 8" id="KW-0472">Membrane</keyword>
<dbReference type="Pfam" id="PF01925">
    <property type="entry name" value="TauE"/>
    <property type="match status" value="1"/>
</dbReference>
<feature type="transmembrane region" description="Helical" evidence="8">
    <location>
        <begin position="219"/>
        <end position="236"/>
    </location>
</feature>
<comment type="similarity">
    <text evidence="2 8">Belongs to the 4-toluene sulfonate uptake permease (TSUP) (TC 2.A.102) family.</text>
</comment>
<dbReference type="PANTHER" id="PTHR30269">
    <property type="entry name" value="TRANSMEMBRANE PROTEIN YFCA"/>
    <property type="match status" value="1"/>
</dbReference>
<dbReference type="AlphaFoldDB" id="A0A6J5FA67"/>
<keyword evidence="6 8" id="KW-1133">Transmembrane helix</keyword>
<reference evidence="9 10" key="1">
    <citation type="submission" date="2020-04" db="EMBL/GenBank/DDBJ databases">
        <authorList>
            <person name="De Canck E."/>
        </authorList>
    </citation>
    <scope>NUCLEOTIDE SEQUENCE [LARGE SCALE GENOMIC DNA]</scope>
    <source>
        <strain evidence="9 10">LMG 27177</strain>
    </source>
</reference>
<feature type="transmembrane region" description="Helical" evidence="8">
    <location>
        <begin position="153"/>
        <end position="177"/>
    </location>
</feature>
<keyword evidence="5 8" id="KW-0812">Transmembrane</keyword>
<evidence type="ECO:0000256" key="3">
    <source>
        <dbReference type="ARBA" id="ARBA00022448"/>
    </source>
</evidence>
<dbReference type="EMBL" id="CADIKI010000001">
    <property type="protein sequence ID" value="CAB3776016.1"/>
    <property type="molecule type" value="Genomic_DNA"/>
</dbReference>
<sequence>MISWFASLFSGPFSSPFSSPFTGSIALHASVIAATFVVAGFVKGVTGMGLPTVAMGVLGTLMLPAQAAALLLLPSFVTNVWQLFAGPSVRAMLRRLWPMMAGIVGGTLAAASFIAGAGGAWAAVGLGAALTLYAAAGLLAWRFSVPARHERWLSPAIGALTGVVTGGTGVFVVPAVPYLQSLALKKEDLVQALGLSFTVSTIALAIGLASEHAFAADELGVSLAAVAPALIGMWIGQRVRGLISAASFRRWFFICLLGLGIQLMARAFV</sequence>
<keyword evidence="10" id="KW-1185">Reference proteome</keyword>
<feature type="transmembrane region" description="Helical" evidence="8">
    <location>
        <begin position="96"/>
        <end position="115"/>
    </location>
</feature>
<evidence type="ECO:0000256" key="7">
    <source>
        <dbReference type="ARBA" id="ARBA00023136"/>
    </source>
</evidence>
<keyword evidence="3" id="KW-0813">Transport</keyword>
<evidence type="ECO:0000256" key="5">
    <source>
        <dbReference type="ARBA" id="ARBA00022692"/>
    </source>
</evidence>
<gene>
    <name evidence="9" type="ORF">LMG27177_00058</name>
</gene>
<organism evidence="9 10">
    <name type="scientific">Paraburkholderia fynbosensis</name>
    <dbReference type="NCBI Taxonomy" id="1200993"/>
    <lineage>
        <taxon>Bacteria</taxon>
        <taxon>Pseudomonadati</taxon>
        <taxon>Pseudomonadota</taxon>
        <taxon>Betaproteobacteria</taxon>
        <taxon>Burkholderiales</taxon>
        <taxon>Burkholderiaceae</taxon>
        <taxon>Paraburkholderia</taxon>
    </lineage>
</organism>
<proteinExistence type="inferred from homology"/>
<evidence type="ECO:0000256" key="6">
    <source>
        <dbReference type="ARBA" id="ARBA00022989"/>
    </source>
</evidence>
<comment type="subcellular location">
    <subcellularLocation>
        <location evidence="1 8">Cell membrane</location>
        <topology evidence="1 8">Multi-pass membrane protein</topology>
    </subcellularLocation>
</comment>
<evidence type="ECO:0000256" key="1">
    <source>
        <dbReference type="ARBA" id="ARBA00004651"/>
    </source>
</evidence>
<dbReference type="InterPro" id="IPR002781">
    <property type="entry name" value="TM_pro_TauE-like"/>
</dbReference>
<dbReference type="PANTHER" id="PTHR30269:SF32">
    <property type="entry name" value="MEMBRANE TRANSPORTER PROTEIN-RELATED"/>
    <property type="match status" value="1"/>
</dbReference>
<feature type="transmembrane region" description="Helical" evidence="8">
    <location>
        <begin position="189"/>
        <end position="207"/>
    </location>
</feature>
<feature type="transmembrane region" description="Helical" evidence="8">
    <location>
        <begin position="62"/>
        <end position="84"/>
    </location>
</feature>
<name>A0A6J5FA67_9BURK</name>
<dbReference type="RefSeq" id="WP_175157578.1">
    <property type="nucleotide sequence ID" value="NZ_CADIKI010000001.1"/>
</dbReference>
<dbReference type="InterPro" id="IPR052017">
    <property type="entry name" value="TSUP"/>
</dbReference>
<evidence type="ECO:0000256" key="2">
    <source>
        <dbReference type="ARBA" id="ARBA00009142"/>
    </source>
</evidence>
<accession>A0A6J5FA67</accession>
<feature type="transmembrane region" description="Helical" evidence="8">
    <location>
        <begin position="21"/>
        <end position="42"/>
    </location>
</feature>
<evidence type="ECO:0000256" key="8">
    <source>
        <dbReference type="RuleBase" id="RU363041"/>
    </source>
</evidence>
<evidence type="ECO:0000313" key="9">
    <source>
        <dbReference type="EMBL" id="CAB3776016.1"/>
    </source>
</evidence>
<evidence type="ECO:0000313" key="10">
    <source>
        <dbReference type="Proteomes" id="UP000494252"/>
    </source>
</evidence>
<keyword evidence="4 8" id="KW-1003">Cell membrane</keyword>
<dbReference type="Proteomes" id="UP000494252">
    <property type="component" value="Unassembled WGS sequence"/>
</dbReference>
<feature type="transmembrane region" description="Helical" evidence="8">
    <location>
        <begin position="248"/>
        <end position="268"/>
    </location>
</feature>
<feature type="transmembrane region" description="Helical" evidence="8">
    <location>
        <begin position="121"/>
        <end position="141"/>
    </location>
</feature>
<protein>
    <recommendedName>
        <fullName evidence="8">Probable membrane transporter protein</fullName>
    </recommendedName>
</protein>
<dbReference type="GO" id="GO:0005886">
    <property type="term" value="C:plasma membrane"/>
    <property type="evidence" value="ECO:0007669"/>
    <property type="project" value="UniProtKB-SubCell"/>
</dbReference>
<evidence type="ECO:0000256" key="4">
    <source>
        <dbReference type="ARBA" id="ARBA00022475"/>
    </source>
</evidence>